<reference evidence="2 3" key="1">
    <citation type="journal article" date="2016" name="Nat. Commun.">
        <title>Thousands of microbial genomes shed light on interconnected biogeochemical processes in an aquifer system.</title>
        <authorList>
            <person name="Anantharaman K."/>
            <person name="Brown C.T."/>
            <person name="Hug L.A."/>
            <person name="Sharon I."/>
            <person name="Castelle C.J."/>
            <person name="Probst A.J."/>
            <person name="Thomas B.C."/>
            <person name="Singh A."/>
            <person name="Wilkins M.J."/>
            <person name="Karaoz U."/>
            <person name="Brodie E.L."/>
            <person name="Williams K.H."/>
            <person name="Hubbard S.S."/>
            <person name="Banfield J.F."/>
        </authorList>
    </citation>
    <scope>NUCLEOTIDE SEQUENCE [LARGE SCALE GENOMIC DNA]</scope>
</reference>
<proteinExistence type="predicted"/>
<gene>
    <name evidence="2" type="ORF">A3B74_04200</name>
</gene>
<dbReference type="InterPro" id="IPR029044">
    <property type="entry name" value="Nucleotide-diphossugar_trans"/>
</dbReference>
<organism evidence="2 3">
    <name type="scientific">Candidatus Kerfeldbacteria bacterium RIFCSPHIGHO2_02_FULL_42_14</name>
    <dbReference type="NCBI Taxonomy" id="1798540"/>
    <lineage>
        <taxon>Bacteria</taxon>
        <taxon>Candidatus Kerfeldiibacteriota</taxon>
    </lineage>
</organism>
<keyword evidence="1" id="KW-1133">Transmembrane helix</keyword>
<feature type="transmembrane region" description="Helical" evidence="1">
    <location>
        <begin position="477"/>
        <end position="501"/>
    </location>
</feature>
<feature type="transmembrane region" description="Helical" evidence="1">
    <location>
        <begin position="665"/>
        <end position="681"/>
    </location>
</feature>
<feature type="transmembrane region" description="Helical" evidence="1">
    <location>
        <begin position="786"/>
        <end position="806"/>
    </location>
</feature>
<feature type="transmembrane region" description="Helical" evidence="1">
    <location>
        <begin position="719"/>
        <end position="737"/>
    </location>
</feature>
<feature type="transmembrane region" description="Helical" evidence="1">
    <location>
        <begin position="447"/>
        <end position="465"/>
    </location>
</feature>
<dbReference type="STRING" id="1798540.A3B74_04200"/>
<feature type="transmembrane region" description="Helical" evidence="1">
    <location>
        <begin position="513"/>
        <end position="538"/>
    </location>
</feature>
<feature type="transmembrane region" description="Helical" evidence="1">
    <location>
        <begin position="687"/>
        <end position="707"/>
    </location>
</feature>
<dbReference type="SUPFAM" id="SSF53448">
    <property type="entry name" value="Nucleotide-diphospho-sugar transferases"/>
    <property type="match status" value="1"/>
</dbReference>
<dbReference type="Proteomes" id="UP000177165">
    <property type="component" value="Unassembled WGS sequence"/>
</dbReference>
<keyword evidence="1" id="KW-0472">Membrane</keyword>
<name>A0A1G2ASE8_9BACT</name>
<evidence type="ECO:0000256" key="1">
    <source>
        <dbReference type="SAM" id="Phobius"/>
    </source>
</evidence>
<feature type="transmembrane region" description="Helical" evidence="1">
    <location>
        <begin position="285"/>
        <end position="304"/>
    </location>
</feature>
<dbReference type="AlphaFoldDB" id="A0A1G2ASE8"/>
<protein>
    <submittedName>
        <fullName evidence="2">Uncharacterized protein</fullName>
    </submittedName>
</protein>
<feature type="transmembrane region" description="Helical" evidence="1">
    <location>
        <begin position="757"/>
        <end position="777"/>
    </location>
</feature>
<keyword evidence="1" id="KW-0812">Transmembrane</keyword>
<feature type="transmembrane region" description="Helical" evidence="1">
    <location>
        <begin position="356"/>
        <end position="375"/>
    </location>
</feature>
<comment type="caution">
    <text evidence="2">The sequence shown here is derived from an EMBL/GenBank/DDBJ whole genome shotgun (WGS) entry which is preliminary data.</text>
</comment>
<sequence length="955" mass="111967">MDDETYSLLTTLQLDKVTLIRLKDFEDEELLKIKPTRTAVEYFWTITPSLPLYVLKINPEIQDIAYLDADTFFYSTPQPIYDEFVNYDALIVKHNYSPQFAQKEKESGTYNVELLIFRNNENAQRILHWWRDRCIEWCFFRYEDGKLGDQLYLNDWTERFTRVRVLKHIGGGVAPWNVDKYDLRKVHGKLMVDDMPLIFYHFHAFRWYHESHFHGIQTYEPAENYWFSWTVKRYIYRPYLKTLKNSLHMTLSVRSEFSKGFHDFPKRNPLHWFDYIVRTLQSHQFGLYMLCSAIFIVLLNTWLWPTSDEFFYGLITKAFLAASHGEIHWSDIDTEHTGLVPFVSFLWNSIFHPKTFLSSRLVMLVFSLGTLALLYNISKAAKLDRTYWMWSLWLLLLIPGFWIFSMRLMLDFPALFSITLLSYLLIRKAPGLRIGLAFLLLLLIKEYYIYIIALLIVCTLILDTILYPTHYSLFKRLIVFCKNIVVIFLPSLIAIILLLDFNIFPYPRLLESSLLFVLGDVFIALNKGILFLLGSFALSIASAAPADIAQATTLLTTTGAYLLKTIASSYDSLQNATSLVNTDVSLVNTASNLAYTGSIGDGVVQSTANYPAQNFFTRIWWIYKYNLSDVDVTLLVLPLAIMGVTERAKVLVKNIRKNYIRIRPDIIMGILFLMFVYFNYHEANNQHGFRITLGIAIPLIYFGIYGVRSLVERFSWNRTILFCALTLIMLFAYWMSIQDITYGSVLSQASLFSTLFAYKNYVFIGGYVIMAFIIVIFSKIRFQYKYWALLLLLLVFFISKFVPFYFDHKLSLNTYGYYYGVYDAGDLLQALSTKDSNIYSNFHHYKVQYIAQDPRIPNVKIFPKVRTFKVIYPERFVRFPLDDTFMKSVITLNIQYVFIVNDQYNESELKTFQDIQKYNPGRFEIVGEKYKNDRLQWRLYKVVTPQPSEPPALLL</sequence>
<accession>A0A1G2ASE8</accession>
<feature type="transmembrane region" description="Helical" evidence="1">
    <location>
        <begin position="387"/>
        <end position="404"/>
    </location>
</feature>
<evidence type="ECO:0000313" key="2">
    <source>
        <dbReference type="EMBL" id="OGY79828.1"/>
    </source>
</evidence>
<dbReference type="EMBL" id="MHKB01000005">
    <property type="protein sequence ID" value="OGY79828.1"/>
    <property type="molecule type" value="Genomic_DNA"/>
</dbReference>
<evidence type="ECO:0000313" key="3">
    <source>
        <dbReference type="Proteomes" id="UP000177165"/>
    </source>
</evidence>